<feature type="transmembrane region" description="Helical" evidence="8">
    <location>
        <begin position="588"/>
        <end position="610"/>
    </location>
</feature>
<dbReference type="GO" id="GO:0051117">
    <property type="term" value="F:ATPase binding"/>
    <property type="evidence" value="ECO:0007669"/>
    <property type="project" value="TreeGrafter"/>
</dbReference>
<dbReference type="GO" id="GO:0007035">
    <property type="term" value="P:vacuolar acidification"/>
    <property type="evidence" value="ECO:0007669"/>
    <property type="project" value="TreeGrafter"/>
</dbReference>
<dbReference type="InterPro" id="IPR002490">
    <property type="entry name" value="V-ATPase_116kDa_su"/>
</dbReference>
<evidence type="ECO:0008006" key="11">
    <source>
        <dbReference type="Google" id="ProtNLM"/>
    </source>
</evidence>
<dbReference type="GO" id="GO:0016471">
    <property type="term" value="C:vacuolar proton-transporting V-type ATPase complex"/>
    <property type="evidence" value="ECO:0007669"/>
    <property type="project" value="TreeGrafter"/>
</dbReference>
<feature type="transmembrane region" description="Helical" evidence="8">
    <location>
        <begin position="524"/>
        <end position="545"/>
    </location>
</feature>
<comment type="similarity">
    <text evidence="2">Belongs to the V-ATPase 116 kDa subunit family.</text>
</comment>
<name>A0A968G9F5_9SPIO</name>
<evidence type="ECO:0000313" key="9">
    <source>
        <dbReference type="EMBL" id="NIZ40431.1"/>
    </source>
</evidence>
<dbReference type="GO" id="GO:0033179">
    <property type="term" value="C:proton-transporting V-type ATPase, V0 domain"/>
    <property type="evidence" value="ECO:0007669"/>
    <property type="project" value="InterPro"/>
</dbReference>
<accession>A0A968G9F5</accession>
<feature type="transmembrane region" description="Helical" evidence="8">
    <location>
        <begin position="616"/>
        <end position="640"/>
    </location>
</feature>
<dbReference type="Gene3D" id="3.30.70.2170">
    <property type="match status" value="1"/>
</dbReference>
<dbReference type="Pfam" id="PF01496">
    <property type="entry name" value="V_ATPase_I"/>
    <property type="match status" value="1"/>
</dbReference>
<comment type="caution">
    <text evidence="9">The sequence shown here is derived from an EMBL/GenBank/DDBJ whole genome shotgun (WGS) entry which is preliminary data.</text>
</comment>
<dbReference type="Gene3D" id="1.20.1460.20">
    <property type="match status" value="1"/>
</dbReference>
<protein>
    <recommendedName>
        <fullName evidence="11">V-type ATP synthase subunit I</fullName>
    </recommendedName>
</protein>
<keyword evidence="4 8" id="KW-0812">Transmembrane</keyword>
<keyword evidence="10" id="KW-1185">Reference proteome</keyword>
<feature type="transmembrane region" description="Helical" evidence="8">
    <location>
        <begin position="355"/>
        <end position="385"/>
    </location>
</feature>
<dbReference type="RefSeq" id="WP_167700030.1">
    <property type="nucleotide sequence ID" value="NZ_CP118174.1"/>
</dbReference>
<evidence type="ECO:0000256" key="8">
    <source>
        <dbReference type="SAM" id="Phobius"/>
    </source>
</evidence>
<keyword evidence="7 8" id="KW-0472">Membrane</keyword>
<comment type="subcellular location">
    <subcellularLocation>
        <location evidence="1">Membrane</location>
        <topology evidence="1">Multi-pass membrane protein</topology>
    </subcellularLocation>
</comment>
<dbReference type="AlphaFoldDB" id="A0A968G9F5"/>
<feature type="transmembrane region" description="Helical" evidence="8">
    <location>
        <begin position="492"/>
        <end position="512"/>
    </location>
</feature>
<gene>
    <name evidence="9" type="ORF">HCT14_02735</name>
</gene>
<reference evidence="9 10" key="1">
    <citation type="submission" date="2020-03" db="EMBL/GenBank/DDBJ databases">
        <title>Spirochaetal bacteria isolated from arthropods constitute a novel genus Entomospira genus novum within the order Spirochaetales.</title>
        <authorList>
            <person name="Grana-Miraglia L."/>
            <person name="Sikutova S."/>
            <person name="Fingerle V."/>
            <person name="Sing A."/>
            <person name="Castillo-Ramirez S."/>
            <person name="Margos G."/>
            <person name="Rudolf I."/>
        </authorList>
    </citation>
    <scope>NUCLEOTIDE SEQUENCE [LARGE SCALE GENOMIC DNA]</scope>
    <source>
        <strain evidence="9 10">BR193</strain>
    </source>
</reference>
<evidence type="ECO:0000256" key="4">
    <source>
        <dbReference type="ARBA" id="ARBA00022692"/>
    </source>
</evidence>
<evidence type="ECO:0000313" key="10">
    <source>
        <dbReference type="Proteomes" id="UP000711995"/>
    </source>
</evidence>
<organism evidence="9 10">
    <name type="scientific">Entomospira entomophila</name>
    <dbReference type="NCBI Taxonomy" id="2719988"/>
    <lineage>
        <taxon>Bacteria</taxon>
        <taxon>Pseudomonadati</taxon>
        <taxon>Spirochaetota</taxon>
        <taxon>Spirochaetia</taxon>
        <taxon>Spirochaetales</taxon>
        <taxon>Spirochaetaceae</taxon>
        <taxon>Entomospira</taxon>
    </lineage>
</organism>
<keyword evidence="6" id="KW-0406">Ion transport</keyword>
<evidence type="ECO:0000256" key="5">
    <source>
        <dbReference type="ARBA" id="ARBA00022989"/>
    </source>
</evidence>
<keyword evidence="3" id="KW-0813">Transport</keyword>
<feature type="transmembrane region" description="Helical" evidence="8">
    <location>
        <begin position="456"/>
        <end position="480"/>
    </location>
</feature>
<dbReference type="PANTHER" id="PTHR11629:SF63">
    <property type="entry name" value="V-TYPE PROTON ATPASE SUBUNIT A"/>
    <property type="match status" value="1"/>
</dbReference>
<proteinExistence type="inferred from homology"/>
<dbReference type="Gene3D" id="3.30.70.2750">
    <property type="match status" value="1"/>
</dbReference>
<evidence type="ECO:0000256" key="6">
    <source>
        <dbReference type="ARBA" id="ARBA00023065"/>
    </source>
</evidence>
<sequence>MILTEKMEYLSAIILHRDADIVTKALLDLGVVDFSVTAQTPDNLHMTKYSSGNQHSKMQELAKRCENFLDMVDLPLPRMDHIDVTSELPSLDVQGAENFINELAISINQFREQQRQNQRRISELQIMQKRLVNEEQAQSLMGYTGTLSKVYATSLKRKLEGYIAVTIEVDHIDKVEMQLLFNQQDNAEIRKIAGRYRLENIEEIDLTQDTVVKRFSEEIEKCVTVAKEEQSKGEQQVHENILLHQEKLASYWVALRAHELYGEIQSQFTGTRTTVVFSGWIPSSTKTSVIEAIYKATHHRAIIKSDTASLDSDDKTTQAMESPPTKLKNNVFSRPYELLVNTYGVVKYGQVDPTLMVSIFFTIMFGMMFGDFGQGLVILGLGIWLLFKSRRASKNQHILRDAGRIVMYCGLSAMVFGVLFGSYFGLQLIPPVWFDLHGIAMTGVPHYNTESSIRSIGAIFALSFQFGFVVLGTGILFNFINKIRSRSYFSLIFSESGILGALFYIAITHMVWHYVSYGNLDTYTYREIVMTTVIVIMLLFAIVPIKHTLEENKKNHQTLKLAQVLSWPAIWLFELFEMTSRYFSSTLSFVRVGAIGIVHAVLMGVFYSMAANTSNIILSILIIVFVNVLVIGLEGLLAAVNSMRLHFYEFFSRYFVSGGRLYKPVTLKS</sequence>
<evidence type="ECO:0000256" key="2">
    <source>
        <dbReference type="ARBA" id="ARBA00009904"/>
    </source>
</evidence>
<evidence type="ECO:0000256" key="1">
    <source>
        <dbReference type="ARBA" id="ARBA00004141"/>
    </source>
</evidence>
<dbReference type="Proteomes" id="UP000711995">
    <property type="component" value="Unassembled WGS sequence"/>
</dbReference>
<dbReference type="EMBL" id="JAATLJ010000001">
    <property type="protein sequence ID" value="NIZ40431.1"/>
    <property type="molecule type" value="Genomic_DNA"/>
</dbReference>
<dbReference type="GO" id="GO:0046961">
    <property type="term" value="F:proton-transporting ATPase activity, rotational mechanism"/>
    <property type="evidence" value="ECO:0007669"/>
    <property type="project" value="InterPro"/>
</dbReference>
<evidence type="ECO:0000256" key="7">
    <source>
        <dbReference type="ARBA" id="ARBA00023136"/>
    </source>
</evidence>
<evidence type="ECO:0000256" key="3">
    <source>
        <dbReference type="ARBA" id="ARBA00022448"/>
    </source>
</evidence>
<keyword evidence="5 8" id="KW-1133">Transmembrane helix</keyword>
<feature type="transmembrane region" description="Helical" evidence="8">
    <location>
        <begin position="405"/>
        <end position="426"/>
    </location>
</feature>
<dbReference type="PANTHER" id="PTHR11629">
    <property type="entry name" value="VACUOLAR PROTON ATPASES"/>
    <property type="match status" value="1"/>
</dbReference>